<gene>
    <name evidence="2" type="primary">AVEN_152212_1</name>
    <name evidence="2" type="ORF">CEXT_332591</name>
</gene>
<comment type="caution">
    <text evidence="2">The sequence shown here is derived from an EMBL/GenBank/DDBJ whole genome shotgun (WGS) entry which is preliminary data.</text>
</comment>
<name>A0AAV4USX5_CAEEX</name>
<accession>A0AAV4USX5</accession>
<dbReference type="EMBL" id="BPLR01013346">
    <property type="protein sequence ID" value="GIY60589.1"/>
    <property type="molecule type" value="Genomic_DNA"/>
</dbReference>
<evidence type="ECO:0000313" key="3">
    <source>
        <dbReference type="Proteomes" id="UP001054945"/>
    </source>
</evidence>
<reference evidence="2 3" key="1">
    <citation type="submission" date="2021-06" db="EMBL/GenBank/DDBJ databases">
        <title>Caerostris extrusa draft genome.</title>
        <authorList>
            <person name="Kono N."/>
            <person name="Arakawa K."/>
        </authorList>
    </citation>
    <scope>NUCLEOTIDE SEQUENCE [LARGE SCALE GENOMIC DNA]</scope>
</reference>
<feature type="region of interest" description="Disordered" evidence="1">
    <location>
        <begin position="180"/>
        <end position="204"/>
    </location>
</feature>
<keyword evidence="3" id="KW-1185">Reference proteome</keyword>
<protein>
    <submittedName>
        <fullName evidence="2">Uncharacterized protein</fullName>
    </submittedName>
</protein>
<dbReference type="Proteomes" id="UP001054945">
    <property type="component" value="Unassembled WGS sequence"/>
</dbReference>
<evidence type="ECO:0000256" key="1">
    <source>
        <dbReference type="SAM" id="MobiDB-lite"/>
    </source>
</evidence>
<dbReference type="AlphaFoldDB" id="A0AAV4USX5"/>
<evidence type="ECO:0000313" key="2">
    <source>
        <dbReference type="EMBL" id="GIY60589.1"/>
    </source>
</evidence>
<feature type="compositionally biased region" description="Basic and acidic residues" evidence="1">
    <location>
        <begin position="183"/>
        <end position="192"/>
    </location>
</feature>
<proteinExistence type="predicted"/>
<organism evidence="2 3">
    <name type="scientific">Caerostris extrusa</name>
    <name type="common">Bark spider</name>
    <name type="synonym">Caerostris bankana</name>
    <dbReference type="NCBI Taxonomy" id="172846"/>
    <lineage>
        <taxon>Eukaryota</taxon>
        <taxon>Metazoa</taxon>
        <taxon>Ecdysozoa</taxon>
        <taxon>Arthropoda</taxon>
        <taxon>Chelicerata</taxon>
        <taxon>Arachnida</taxon>
        <taxon>Araneae</taxon>
        <taxon>Araneomorphae</taxon>
        <taxon>Entelegynae</taxon>
        <taxon>Araneoidea</taxon>
        <taxon>Araneidae</taxon>
        <taxon>Caerostris</taxon>
    </lineage>
</organism>
<sequence length="308" mass="34047">MLHNFSHSNPSESFSIRSSNTLYPSVRVKENIIKSSSTYSEVYNKVSINDWRVKDVDSEKNLCDVDNECQFSNYRPNSSLSDHDTPPLSASSMASSKRLEWDNGADIGYSVLAVSSKVKKGRNIPIMARSEPEGISFINETTASTASQVAFPSFTSVSSQETSASQMSSYLEDINSKVSSAHESSRTEDLLERSSSPGSLSRSDSKKSVIYNSVKDMRIWGKIPELISSSAKYLQSQKNSSWPDLTLKNTVPSQYWPAVSKLKLLSKSEEQIGSNQHSKCKSTLKNFVFSDLAASRDLVDKSAGSYHL</sequence>